<organism evidence="2 3">
    <name type="scientific">Thalictrum thalictroides</name>
    <name type="common">Rue-anemone</name>
    <name type="synonym">Anemone thalictroides</name>
    <dbReference type="NCBI Taxonomy" id="46969"/>
    <lineage>
        <taxon>Eukaryota</taxon>
        <taxon>Viridiplantae</taxon>
        <taxon>Streptophyta</taxon>
        <taxon>Embryophyta</taxon>
        <taxon>Tracheophyta</taxon>
        <taxon>Spermatophyta</taxon>
        <taxon>Magnoliopsida</taxon>
        <taxon>Ranunculales</taxon>
        <taxon>Ranunculaceae</taxon>
        <taxon>Thalictroideae</taxon>
        <taxon>Thalictrum</taxon>
    </lineage>
</organism>
<dbReference type="EMBL" id="JABWDY010000016">
    <property type="protein sequence ID" value="KAF5208467.1"/>
    <property type="molecule type" value="Genomic_DNA"/>
</dbReference>
<accession>A0A7J6XGV5</accession>
<gene>
    <name evidence="2" type="ORF">FRX31_001945</name>
</gene>
<proteinExistence type="predicted"/>
<keyword evidence="1" id="KW-0812">Transmembrane</keyword>
<feature type="transmembrane region" description="Helical" evidence="1">
    <location>
        <begin position="6"/>
        <end position="23"/>
    </location>
</feature>
<comment type="caution">
    <text evidence="2">The sequence shown here is derived from an EMBL/GenBank/DDBJ whole genome shotgun (WGS) entry which is preliminary data.</text>
</comment>
<keyword evidence="1" id="KW-0472">Membrane</keyword>
<evidence type="ECO:0000256" key="1">
    <source>
        <dbReference type="SAM" id="Phobius"/>
    </source>
</evidence>
<feature type="transmembrane region" description="Helical" evidence="1">
    <location>
        <begin position="105"/>
        <end position="125"/>
    </location>
</feature>
<keyword evidence="3" id="KW-1185">Reference proteome</keyword>
<evidence type="ECO:0008006" key="4">
    <source>
        <dbReference type="Google" id="ProtNLM"/>
    </source>
</evidence>
<protein>
    <recommendedName>
        <fullName evidence="4">Transmembrane protein</fullName>
    </recommendedName>
</protein>
<evidence type="ECO:0000313" key="2">
    <source>
        <dbReference type="EMBL" id="KAF5208467.1"/>
    </source>
</evidence>
<evidence type="ECO:0000313" key="3">
    <source>
        <dbReference type="Proteomes" id="UP000554482"/>
    </source>
</evidence>
<name>A0A7J6XGV5_THATH</name>
<dbReference type="Proteomes" id="UP000554482">
    <property type="component" value="Unassembled WGS sequence"/>
</dbReference>
<feature type="transmembrane region" description="Helical" evidence="1">
    <location>
        <begin position="73"/>
        <end position="99"/>
    </location>
</feature>
<dbReference type="AlphaFoldDB" id="A0A7J6XGV5"/>
<sequence>MLVLMFYRLYVFMIWLYVVGACFGPDFGPVSKPCLLCTIKEKDREINLYLILSLSVREEEKEKKRESLEFDSCVSLGIGLLFSLLVASQVILLAAYLFLFLGLELVVVVCYVITSFYINHAYIMIFRYNC</sequence>
<reference evidence="2 3" key="1">
    <citation type="submission" date="2020-06" db="EMBL/GenBank/DDBJ databases">
        <title>Transcriptomic and genomic resources for Thalictrum thalictroides and T. hernandezii: Facilitating candidate gene discovery in an emerging model plant lineage.</title>
        <authorList>
            <person name="Arias T."/>
            <person name="Riano-Pachon D.M."/>
            <person name="Di Stilio V.S."/>
        </authorList>
    </citation>
    <scope>NUCLEOTIDE SEQUENCE [LARGE SCALE GENOMIC DNA]</scope>
    <source>
        <strain evidence="3">cv. WT478/WT964</strain>
        <tissue evidence="2">Leaves</tissue>
    </source>
</reference>
<keyword evidence="1" id="KW-1133">Transmembrane helix</keyword>